<organism evidence="1 2">
    <name type="scientific">Veronia pacifica</name>
    <dbReference type="NCBI Taxonomy" id="1080227"/>
    <lineage>
        <taxon>Bacteria</taxon>
        <taxon>Pseudomonadati</taxon>
        <taxon>Pseudomonadota</taxon>
        <taxon>Gammaproteobacteria</taxon>
        <taxon>Vibrionales</taxon>
        <taxon>Vibrionaceae</taxon>
        <taxon>Veronia</taxon>
    </lineage>
</organism>
<dbReference type="Pfam" id="PF08921">
    <property type="entry name" value="DUF1904"/>
    <property type="match status" value="1"/>
</dbReference>
<reference evidence="1 2" key="1">
    <citation type="submission" date="2016-05" db="EMBL/GenBank/DDBJ databases">
        <title>Genomic Taxonomy of the Vibrionaceae.</title>
        <authorList>
            <person name="Gomez-Gil B."/>
            <person name="Enciso-Ibarra J."/>
        </authorList>
    </citation>
    <scope>NUCLEOTIDE SEQUENCE [LARGE SCALE GENOMIC DNA]</scope>
    <source>
        <strain evidence="1 2">CAIM 1920</strain>
    </source>
</reference>
<evidence type="ECO:0000313" key="2">
    <source>
        <dbReference type="Proteomes" id="UP000094936"/>
    </source>
</evidence>
<dbReference type="OrthoDB" id="5587545at2"/>
<name>A0A1C3EEL3_9GAMM</name>
<dbReference type="Gene3D" id="3.30.429.10">
    <property type="entry name" value="Macrophage Migration Inhibitory Factor"/>
    <property type="match status" value="1"/>
</dbReference>
<dbReference type="RefSeq" id="WP_068903898.1">
    <property type="nucleotide sequence ID" value="NZ_JBHUIF010000032.1"/>
</dbReference>
<dbReference type="Proteomes" id="UP000094936">
    <property type="component" value="Unassembled WGS sequence"/>
</dbReference>
<dbReference type="AlphaFoldDB" id="A0A1C3EEL3"/>
<accession>A0A1C3EEL3</accession>
<proteinExistence type="predicted"/>
<dbReference type="EMBL" id="LYBM01000031">
    <property type="protein sequence ID" value="ODA31659.1"/>
    <property type="molecule type" value="Genomic_DNA"/>
</dbReference>
<comment type="caution">
    <text evidence="1">The sequence shown here is derived from an EMBL/GenBank/DDBJ whole genome shotgun (WGS) entry which is preliminary data.</text>
</comment>
<dbReference type="SUPFAM" id="SSF55331">
    <property type="entry name" value="Tautomerase/MIF"/>
    <property type="match status" value="1"/>
</dbReference>
<gene>
    <name evidence="1" type="ORF">A8L45_15545</name>
</gene>
<keyword evidence="2" id="KW-1185">Reference proteome</keyword>
<protein>
    <submittedName>
        <fullName evidence="1">Pseudouridine synthase</fullName>
    </submittedName>
</protein>
<dbReference type="InterPro" id="IPR015017">
    <property type="entry name" value="DUF1904"/>
</dbReference>
<dbReference type="InterPro" id="IPR014347">
    <property type="entry name" value="Tautomerase/MIF_sf"/>
</dbReference>
<dbReference type="STRING" id="1080227.A8L45_15545"/>
<evidence type="ECO:0000313" key="1">
    <source>
        <dbReference type="EMBL" id="ODA31659.1"/>
    </source>
</evidence>
<sequence>MPHFRFRAIEEKHVATLSESLLTPLQPLMDCPEEDFTFEFIPSTFYFRGQQGNDYPFVEVMWFDRGQETQNRVASEVTVQIRDLIGDQNKDIAVIFNALVPAQYYDNGSHY</sequence>